<dbReference type="PANTHER" id="PTHR13594:SF1">
    <property type="entry name" value="CENTRIOLAR COILED-COIL PROTEIN OF 110 KDA"/>
    <property type="match status" value="1"/>
</dbReference>
<feature type="compositionally biased region" description="Polar residues" evidence="1">
    <location>
        <begin position="123"/>
        <end position="142"/>
    </location>
</feature>
<feature type="region of interest" description="Disordered" evidence="1">
    <location>
        <begin position="345"/>
        <end position="384"/>
    </location>
</feature>
<reference evidence="2 3" key="1">
    <citation type="submission" date="2023-10" db="EMBL/GenBank/DDBJ databases">
        <title>Genomes of two closely related lineages of the louse Polyplax serrata with different host specificities.</title>
        <authorList>
            <person name="Martinu J."/>
            <person name="Tarabai H."/>
            <person name="Stefka J."/>
            <person name="Hypsa V."/>
        </authorList>
    </citation>
    <scope>NUCLEOTIDE SEQUENCE [LARGE SCALE GENOMIC DNA]</scope>
    <source>
        <strain evidence="2">HR10_N</strain>
    </source>
</reference>
<dbReference type="PANTHER" id="PTHR13594">
    <property type="entry name" value="CENTRIOLAR COILED-COIL PROTEIN OF 110 KDA"/>
    <property type="match status" value="1"/>
</dbReference>
<evidence type="ECO:0000256" key="1">
    <source>
        <dbReference type="SAM" id="MobiDB-lite"/>
    </source>
</evidence>
<organism evidence="2 3">
    <name type="scientific">Polyplax serrata</name>
    <name type="common">Common mouse louse</name>
    <dbReference type="NCBI Taxonomy" id="468196"/>
    <lineage>
        <taxon>Eukaryota</taxon>
        <taxon>Metazoa</taxon>
        <taxon>Ecdysozoa</taxon>
        <taxon>Arthropoda</taxon>
        <taxon>Hexapoda</taxon>
        <taxon>Insecta</taxon>
        <taxon>Pterygota</taxon>
        <taxon>Neoptera</taxon>
        <taxon>Paraneoptera</taxon>
        <taxon>Psocodea</taxon>
        <taxon>Troctomorpha</taxon>
        <taxon>Phthiraptera</taxon>
        <taxon>Anoplura</taxon>
        <taxon>Polyplacidae</taxon>
        <taxon>Polyplax</taxon>
    </lineage>
</organism>
<dbReference type="GO" id="GO:0005814">
    <property type="term" value="C:centriole"/>
    <property type="evidence" value="ECO:0007669"/>
    <property type="project" value="InterPro"/>
</dbReference>
<proteinExistence type="predicted"/>
<dbReference type="PROSITE" id="PS50096">
    <property type="entry name" value="IQ"/>
    <property type="match status" value="1"/>
</dbReference>
<dbReference type="Pfam" id="PF16025">
    <property type="entry name" value="CaM_bind"/>
    <property type="match status" value="1"/>
</dbReference>
<accession>A0AAN8NPX0</accession>
<comment type="caution">
    <text evidence="2">The sequence shown here is derived from an EMBL/GenBank/DDBJ whole genome shotgun (WGS) entry which is preliminary data.</text>
</comment>
<dbReference type="InterPro" id="IPR033207">
    <property type="entry name" value="CCP110"/>
</dbReference>
<dbReference type="GO" id="GO:0032053">
    <property type="term" value="P:ciliary basal body organization"/>
    <property type="evidence" value="ECO:0007669"/>
    <property type="project" value="TreeGrafter"/>
</dbReference>
<gene>
    <name evidence="2" type="ORF">RUM43_005268</name>
</gene>
<name>A0AAN8NPX0_POLSC</name>
<dbReference type="AlphaFoldDB" id="A0AAN8NPX0"/>
<evidence type="ECO:0000313" key="2">
    <source>
        <dbReference type="EMBL" id="KAK6624977.1"/>
    </source>
</evidence>
<evidence type="ECO:0008006" key="4">
    <source>
        <dbReference type="Google" id="ProtNLM"/>
    </source>
</evidence>
<feature type="compositionally biased region" description="Polar residues" evidence="1">
    <location>
        <begin position="357"/>
        <end position="366"/>
    </location>
</feature>
<dbReference type="Proteomes" id="UP001372834">
    <property type="component" value="Unassembled WGS sequence"/>
</dbReference>
<dbReference type="GO" id="GO:1903723">
    <property type="term" value="P:negative regulation of centriole elongation"/>
    <property type="evidence" value="ECO:0007669"/>
    <property type="project" value="TreeGrafter"/>
</dbReference>
<evidence type="ECO:0000313" key="3">
    <source>
        <dbReference type="Proteomes" id="UP001372834"/>
    </source>
</evidence>
<feature type="region of interest" description="Disordered" evidence="1">
    <location>
        <begin position="123"/>
        <end position="143"/>
    </location>
</feature>
<dbReference type="EMBL" id="JAWJWE010000037">
    <property type="protein sequence ID" value="KAK6624977.1"/>
    <property type="molecule type" value="Genomic_DNA"/>
</dbReference>
<dbReference type="GO" id="GO:0032465">
    <property type="term" value="P:regulation of cytokinesis"/>
    <property type="evidence" value="ECO:0007669"/>
    <property type="project" value="InterPro"/>
</dbReference>
<dbReference type="GO" id="GO:0007099">
    <property type="term" value="P:centriole replication"/>
    <property type="evidence" value="ECO:0007669"/>
    <property type="project" value="InterPro"/>
</dbReference>
<protein>
    <recommendedName>
        <fullName evidence="4">Centriolar coiled-coil protein of 110 kDa</fullName>
    </recommendedName>
</protein>
<sequence length="783" mass="88649">MENAIVDLFHLQETTGMTVGATENKSAYISCIKIHGKPILPPVLNEERRNELRGYKQKAIEIELKLLQQKKKGRIHVASEVSSIPALTPSQQSTPARPISLNLKKKYPGRNFVLSKSKTMGSLIQHSKQLNSNQKNSRQTGSKKLEKTFRSTLEQRIAMTQNIGVKSKQNKCQKSLLVEEQTAKEDVQSERCHTLSLGRWSPLKVEPLDSFRIELTCRDAQESDDILEISQDKSERTPESVTHTPNLMRQNSYTLLTPSPALLSFLESQKHNWNQNDNGLEKRQKTCDTSGTKRTLFSNVRERQVGISLNGDRSSDEMDVQSVSRKYSSSLDDFSGAENSLNTIDYDEYSGEDNSPRSDSCTSQDSCDPHNNLPEQSKVRRKVKGKKTGILNCVPSFKSSDAVHLKTDDLRLVNQTEQDFMPSLVEAELPELSSLLLKMKVDHDRQKKELERKQKLEIKQLEIIYKKREAELLSKVDRLPLRSRRSIYSEKLRGTTAEESDSWVIGDGNHNQGNFEKCNSYQFIKRPQSAKDYHRRTCSFGDDSNRRAKSMDFNEGSQATDLDISFQDEFVQSKDTTLNNEFVMGSDTISNFSSRSSTFSSDNRPDLIPNVAFRKYHEITSEDYAKYNQAATIINAGVRGFLTRRLLRTAHVQGLITTLKDAITCATQLHTASDIADSDIDLMRRLGRQIEAAWDAVYIVFFSTETTVKLQMIAADRERLKVAIAKSPLAEVKKSISSATRKSLDRKKAGSIMSKSQTPNCTRVRMCTKLTASYPSPYFSQKL</sequence>